<dbReference type="Pfam" id="PF06398">
    <property type="entry name" value="Pex24p"/>
    <property type="match status" value="1"/>
</dbReference>
<feature type="compositionally biased region" description="Low complexity" evidence="5">
    <location>
        <begin position="19"/>
        <end position="31"/>
    </location>
</feature>
<name>A0A1C7N1I5_9FUNG</name>
<dbReference type="InterPro" id="IPR006614">
    <property type="entry name" value="Peroxin/Ferlin"/>
</dbReference>
<dbReference type="InterPro" id="IPR052646">
    <property type="entry name" value="Peroxisomal_PEX28-32"/>
</dbReference>
<evidence type="ECO:0000256" key="1">
    <source>
        <dbReference type="ARBA" id="ARBA00004127"/>
    </source>
</evidence>
<dbReference type="GO" id="GO:0012505">
    <property type="term" value="C:endomembrane system"/>
    <property type="evidence" value="ECO:0007669"/>
    <property type="project" value="UniProtKB-SubCell"/>
</dbReference>
<evidence type="ECO:0000256" key="3">
    <source>
        <dbReference type="ARBA" id="ARBA00022989"/>
    </source>
</evidence>
<evidence type="ECO:0000313" key="10">
    <source>
        <dbReference type="Proteomes" id="UP000093000"/>
    </source>
</evidence>
<dbReference type="GO" id="GO:0005778">
    <property type="term" value="C:peroxisomal membrane"/>
    <property type="evidence" value="ECO:0007669"/>
    <property type="project" value="UniProtKB-ARBA"/>
</dbReference>
<organism evidence="9 10">
    <name type="scientific">Choanephora cucurbitarum</name>
    <dbReference type="NCBI Taxonomy" id="101091"/>
    <lineage>
        <taxon>Eukaryota</taxon>
        <taxon>Fungi</taxon>
        <taxon>Fungi incertae sedis</taxon>
        <taxon>Mucoromycota</taxon>
        <taxon>Mucoromycotina</taxon>
        <taxon>Mucoromycetes</taxon>
        <taxon>Mucorales</taxon>
        <taxon>Mucorineae</taxon>
        <taxon>Choanephoraceae</taxon>
        <taxon>Choanephoroideae</taxon>
        <taxon>Choanephora</taxon>
    </lineage>
</organism>
<gene>
    <name evidence="9" type="primary">PEX30</name>
    <name evidence="9" type="ORF">A0J61_08995</name>
</gene>
<feature type="compositionally biased region" description="Polar residues" evidence="5">
    <location>
        <begin position="1"/>
        <end position="18"/>
    </location>
</feature>
<dbReference type="PANTHER" id="PTHR31679">
    <property type="entry name" value="PEROXISOMAL MEMBRANE PROTEIN PEX30-RELATED"/>
    <property type="match status" value="1"/>
</dbReference>
<keyword evidence="2 6" id="KW-0812">Transmembrane</keyword>
<comment type="subcellular location">
    <subcellularLocation>
        <location evidence="1">Endomembrane system</location>
        <topology evidence="1">Multi-pass membrane protein</topology>
    </subcellularLocation>
</comment>
<feature type="region of interest" description="Disordered" evidence="5">
    <location>
        <begin position="1"/>
        <end position="31"/>
    </location>
</feature>
<evidence type="ECO:0000256" key="2">
    <source>
        <dbReference type="ARBA" id="ARBA00022692"/>
    </source>
</evidence>
<keyword evidence="10" id="KW-1185">Reference proteome</keyword>
<dbReference type="STRING" id="101091.A0A1C7N1I5"/>
<keyword evidence="4 6" id="KW-0472">Membrane</keyword>
<evidence type="ECO:0000256" key="5">
    <source>
        <dbReference type="SAM" id="MobiDB-lite"/>
    </source>
</evidence>
<feature type="transmembrane region" description="Helical" evidence="6">
    <location>
        <begin position="88"/>
        <end position="112"/>
    </location>
</feature>
<dbReference type="AlphaFoldDB" id="A0A1C7N1I5"/>
<evidence type="ECO:0000313" key="9">
    <source>
        <dbReference type="EMBL" id="OBZ82953.1"/>
    </source>
</evidence>
<protein>
    <submittedName>
        <fullName evidence="9">Peroxisomal membrane protein PEX30</fullName>
    </submittedName>
</protein>
<dbReference type="EMBL" id="LUGH01000752">
    <property type="protein sequence ID" value="OBZ82953.1"/>
    <property type="molecule type" value="Genomic_DNA"/>
</dbReference>
<evidence type="ECO:0000256" key="6">
    <source>
        <dbReference type="SAM" id="Phobius"/>
    </source>
</evidence>
<dbReference type="SMART" id="SM00693">
    <property type="entry name" value="DysFN"/>
    <property type="match status" value="1"/>
</dbReference>
<dbReference type="PANTHER" id="PTHR31679:SF2">
    <property type="entry name" value="PEROXISOMAL MEMBRANE PROTEIN PEX30-RELATED"/>
    <property type="match status" value="1"/>
</dbReference>
<keyword evidence="3 6" id="KW-1133">Transmembrane helix</keyword>
<dbReference type="InterPro" id="IPR010482">
    <property type="entry name" value="TECPR1-like_DysF"/>
</dbReference>
<evidence type="ECO:0000256" key="4">
    <source>
        <dbReference type="ARBA" id="ARBA00023136"/>
    </source>
</evidence>
<feature type="domain" description="Peroxin/Ferlin" evidence="7">
    <location>
        <begin position="315"/>
        <end position="391"/>
    </location>
</feature>
<feature type="region of interest" description="Disordered" evidence="5">
    <location>
        <begin position="122"/>
        <end position="147"/>
    </location>
</feature>
<dbReference type="GO" id="GO:0007031">
    <property type="term" value="P:peroxisome organization"/>
    <property type="evidence" value="ECO:0007669"/>
    <property type="project" value="TreeGrafter"/>
</dbReference>
<dbReference type="InParanoid" id="A0A1C7N1I5"/>
<dbReference type="SMART" id="SM00694">
    <property type="entry name" value="DysFC"/>
    <property type="match status" value="1"/>
</dbReference>
<dbReference type="OrthoDB" id="5586090at2759"/>
<feature type="domain" description="Peroxin/Ferlin" evidence="8">
    <location>
        <begin position="404"/>
        <end position="437"/>
    </location>
</feature>
<accession>A0A1C7N1I5</accession>
<proteinExistence type="predicted"/>
<sequence>MTQSTVEKQSTGSSTALENTPSTKSNSSFSSPHAIQTLDQIPVPVLKLLVSLGPTLHLAAKWIDVLLWKTDRRYSVLLVLLWNSLCLWTWPLLTLGIPCFILYRLGYSWLAVRTARKKREAMEKQRQEQREKKKIEDDDEEEDRSEKDVLPISRKIKSQNHVSLDDTMQNIQKVNQFVESIRSQWYDHTKWFHEQPIVFVLTVLAYACPVWWTLCYLLGVQGMLAMTGTLIILLPSGYPEKVLWVIQRNKITRHALAAIWTYGITCTAKLTSQKREEKKKGWKAWISDFLTRTRQQRIAWETLEPTDKKKGSQVEMIFQFEVYENQRWWLGVNWTTNMMPSERTPWTDNQLKPIASKEDIKLPESTLQEQPENGCTISKVWSWVDGDWWVDMTGELQNKVDHNGWEYGNNAWKQTSGTPGMQTFTRRRRWCRRARLVEHVITAPAKEDKKDV</sequence>
<feature type="transmembrane region" description="Helical" evidence="6">
    <location>
        <begin position="197"/>
        <end position="214"/>
    </location>
</feature>
<feature type="compositionally biased region" description="Basic and acidic residues" evidence="5">
    <location>
        <begin position="122"/>
        <end position="136"/>
    </location>
</feature>
<comment type="caution">
    <text evidence="9">The sequence shown here is derived from an EMBL/GenBank/DDBJ whole genome shotgun (WGS) entry which is preliminary data.</text>
</comment>
<evidence type="ECO:0000259" key="7">
    <source>
        <dbReference type="SMART" id="SM00693"/>
    </source>
</evidence>
<evidence type="ECO:0000259" key="8">
    <source>
        <dbReference type="SMART" id="SM00694"/>
    </source>
</evidence>
<reference evidence="9 10" key="1">
    <citation type="submission" date="2016-03" db="EMBL/GenBank/DDBJ databases">
        <title>Choanephora cucurbitarum.</title>
        <authorList>
            <person name="Min B."/>
            <person name="Park H."/>
            <person name="Park J.-H."/>
            <person name="Shin H.-D."/>
            <person name="Choi I.-G."/>
        </authorList>
    </citation>
    <scope>NUCLEOTIDE SEQUENCE [LARGE SCALE GENOMIC DNA]</scope>
    <source>
        <strain evidence="9 10">KUS-F28377</strain>
    </source>
</reference>
<dbReference type="Proteomes" id="UP000093000">
    <property type="component" value="Unassembled WGS sequence"/>
</dbReference>